<dbReference type="AlphaFoldDB" id="A0AAD8SAX7"/>
<dbReference type="PROSITE" id="PS00292">
    <property type="entry name" value="CYCLINS"/>
    <property type="match status" value="1"/>
</dbReference>
<feature type="region of interest" description="Disordered" evidence="5">
    <location>
        <begin position="420"/>
        <end position="441"/>
    </location>
</feature>
<dbReference type="GO" id="GO:0051301">
    <property type="term" value="P:cell division"/>
    <property type="evidence" value="ECO:0007669"/>
    <property type="project" value="UniProtKB-KW"/>
</dbReference>
<feature type="domain" description="Cyclin-like" evidence="6">
    <location>
        <begin position="94"/>
        <end position="183"/>
    </location>
</feature>
<dbReference type="InterPro" id="IPR048258">
    <property type="entry name" value="Cyclins_cyclin-box"/>
</dbReference>
<proteinExistence type="inferred from homology"/>
<dbReference type="EMBL" id="JAUUTY010000004">
    <property type="protein sequence ID" value="KAK1647592.1"/>
    <property type="molecule type" value="Genomic_DNA"/>
</dbReference>
<comment type="similarity">
    <text evidence="4">Belongs to the cyclin family.</text>
</comment>
<feature type="compositionally biased region" description="Pro residues" evidence="5">
    <location>
        <begin position="731"/>
        <end position="755"/>
    </location>
</feature>
<comment type="caution">
    <text evidence="7">The sequence shown here is derived from an EMBL/GenBank/DDBJ whole genome shotgun (WGS) entry which is preliminary data.</text>
</comment>
<keyword evidence="2 4" id="KW-0195">Cyclin</keyword>
<keyword evidence="1" id="KW-0132">Cell division</keyword>
<dbReference type="InterPro" id="IPR006671">
    <property type="entry name" value="Cyclin_N"/>
</dbReference>
<evidence type="ECO:0000256" key="5">
    <source>
        <dbReference type="SAM" id="MobiDB-lite"/>
    </source>
</evidence>
<sequence>MDEESLLLYCDEDPFADDSTPPPPAAAISPSSGGGSNGDGDHPQQALDLNLVMEHKSRERCYVPARSTGYLHRLLDHGHQHGGGVSGARSKAVRYIIYAFGRLGLAAATAFNAVNYLDRFLSIHCNLSWEVWMVELLSVACLSVACKLDEVSIPSLHDLQMEEAMSHSFRASAIRDMELALLKALQWRLACVTPYSYLDLLPLPTTASNCTSLLFRSLSDPSFLRFDASMLAAAALRCVAILQDHAHLIAPQLCQQDDEAEECFKMMKALDTSLQNDPSPMNHYHHHYNYSTTGQLQGSPISVIPFEITDGDSTVNNRAAGCDWGTTAPTAVCSPEPSAPPPGSVGSRFLCLDEEEASEDEARELAEEVAWLGLGMEPAVQPIGCSPELSQDEVEEDFWWKIGFPTPESRIWPRMSVRESALSGDSDGPPPVALPAVSDHHPSPRISHLSSPVLHLAASPHLAASAPSAPLADAGACPPDGRAQGFLARRTPRALALDPLDLPPPFTTPGDAFLQFALENFCTQVCSPVAPGSPLFAPFPVHIAVRQDNLQPVPPSLVCSMLQFWLGSLFERISVLEVGRNRFRLVVASPKLASFLVSLEGLHHGRVLALFSLPSFPSLDSPIGSGPHLSPTCASVTTIAGHPVTVPPGLPTLDSSGPALLALQAHAEGHGSPVTASCADLATLHTLPAKPPARRKRRPPLCIFLLSPGILPLPDGPLPWLTHPPRDLSPAVPPTCSSPPPSSGSRPAPFPLRSPPSPAGQLAFLGCLDGCSAADGPAPPSYSQVAASPSKPSPAPPRHTPPPLRSLARRCHRCLSPSHLVAACRDPVCCRRCRCSGHRERSCKLPPLSFSAPSSPSRFSPAQSPISLGSRSLMAAAGGSDGGDQGAVPLFCCLCFSSSHSRSSCRLVVPAALALADNQEEDLAAVEPAVEEDDEEEPFELVFEDDLGDDGGPPPAAFDQLLAEEEEEDPEELVFEDGLPLAADPIPVAPAGASAAADEGFIAITDADDYLPAPSSDSDALDEEDLAQPERPGHVDVYMPFVNLRHFDNLAFAFVNPTVDNLDSYILQAVDLACGPDRASLFRSSQGRPARCFLFAG</sequence>
<keyword evidence="3" id="KW-0131">Cell cycle</keyword>
<gene>
    <name evidence="7" type="ORF">QYE76_065397</name>
</gene>
<name>A0AAD8SAX7_LOLMU</name>
<feature type="region of interest" description="Disordered" evidence="5">
    <location>
        <begin position="778"/>
        <end position="802"/>
    </location>
</feature>
<dbReference type="InterPro" id="IPR013763">
    <property type="entry name" value="Cyclin-like_dom"/>
</dbReference>
<evidence type="ECO:0000256" key="1">
    <source>
        <dbReference type="ARBA" id="ARBA00022618"/>
    </source>
</evidence>
<evidence type="ECO:0000256" key="2">
    <source>
        <dbReference type="ARBA" id="ARBA00023127"/>
    </source>
</evidence>
<evidence type="ECO:0000313" key="8">
    <source>
        <dbReference type="Proteomes" id="UP001231189"/>
    </source>
</evidence>
<dbReference type="Proteomes" id="UP001231189">
    <property type="component" value="Unassembled WGS sequence"/>
</dbReference>
<feature type="region of interest" description="Disordered" evidence="5">
    <location>
        <begin position="11"/>
        <end position="44"/>
    </location>
</feature>
<dbReference type="SUPFAM" id="SSF47954">
    <property type="entry name" value="Cyclin-like"/>
    <property type="match status" value="1"/>
</dbReference>
<keyword evidence="8" id="KW-1185">Reference proteome</keyword>
<dbReference type="Gene3D" id="1.10.472.10">
    <property type="entry name" value="Cyclin-like"/>
    <property type="match status" value="2"/>
</dbReference>
<feature type="region of interest" description="Disordered" evidence="5">
    <location>
        <begin position="722"/>
        <end position="755"/>
    </location>
</feature>
<dbReference type="SMART" id="SM00385">
    <property type="entry name" value="CYCLIN"/>
    <property type="match status" value="1"/>
</dbReference>
<reference evidence="7" key="1">
    <citation type="submission" date="2023-07" db="EMBL/GenBank/DDBJ databases">
        <title>A chromosome-level genome assembly of Lolium multiflorum.</title>
        <authorList>
            <person name="Chen Y."/>
            <person name="Copetti D."/>
            <person name="Kolliker R."/>
            <person name="Studer B."/>
        </authorList>
    </citation>
    <scope>NUCLEOTIDE SEQUENCE</scope>
    <source>
        <strain evidence="7">02402/16</strain>
        <tissue evidence="7">Leaf</tissue>
    </source>
</reference>
<accession>A0AAD8SAX7</accession>
<evidence type="ECO:0000259" key="6">
    <source>
        <dbReference type="SMART" id="SM00385"/>
    </source>
</evidence>
<dbReference type="InterPro" id="IPR036915">
    <property type="entry name" value="Cyclin-like_sf"/>
</dbReference>
<dbReference type="PANTHER" id="PTHR10177">
    <property type="entry name" value="CYCLINS"/>
    <property type="match status" value="1"/>
</dbReference>
<evidence type="ECO:0000313" key="7">
    <source>
        <dbReference type="EMBL" id="KAK1647592.1"/>
    </source>
</evidence>
<evidence type="ECO:0000256" key="4">
    <source>
        <dbReference type="RuleBase" id="RU000383"/>
    </source>
</evidence>
<evidence type="ECO:0000256" key="3">
    <source>
        <dbReference type="ARBA" id="ARBA00023306"/>
    </source>
</evidence>
<protein>
    <recommendedName>
        <fullName evidence="6">Cyclin-like domain-containing protein</fullName>
    </recommendedName>
</protein>
<dbReference type="Pfam" id="PF00134">
    <property type="entry name" value="Cyclin_N"/>
    <property type="match status" value="1"/>
</dbReference>
<dbReference type="InterPro" id="IPR039361">
    <property type="entry name" value="Cyclin"/>
</dbReference>
<feature type="compositionally biased region" description="Pro residues" evidence="5">
    <location>
        <begin position="791"/>
        <end position="802"/>
    </location>
</feature>
<organism evidence="7 8">
    <name type="scientific">Lolium multiflorum</name>
    <name type="common">Italian ryegrass</name>
    <name type="synonym">Lolium perenne subsp. multiflorum</name>
    <dbReference type="NCBI Taxonomy" id="4521"/>
    <lineage>
        <taxon>Eukaryota</taxon>
        <taxon>Viridiplantae</taxon>
        <taxon>Streptophyta</taxon>
        <taxon>Embryophyta</taxon>
        <taxon>Tracheophyta</taxon>
        <taxon>Spermatophyta</taxon>
        <taxon>Magnoliopsida</taxon>
        <taxon>Liliopsida</taxon>
        <taxon>Poales</taxon>
        <taxon>Poaceae</taxon>
        <taxon>BOP clade</taxon>
        <taxon>Pooideae</taxon>
        <taxon>Poodae</taxon>
        <taxon>Poeae</taxon>
        <taxon>Poeae Chloroplast Group 2 (Poeae type)</taxon>
        <taxon>Loliodinae</taxon>
        <taxon>Loliinae</taxon>
        <taxon>Lolium</taxon>
    </lineage>
</organism>